<keyword evidence="4" id="KW-0456">Lyase</keyword>
<dbReference type="InterPro" id="IPR041664">
    <property type="entry name" value="AAA_16"/>
</dbReference>
<evidence type="ECO:0000256" key="2">
    <source>
        <dbReference type="ARBA" id="ARBA00022840"/>
    </source>
</evidence>
<dbReference type="SUPFAM" id="SSF52540">
    <property type="entry name" value="P-loop containing nucleoside triphosphate hydrolases"/>
    <property type="match status" value="1"/>
</dbReference>
<dbReference type="CDD" id="cd07302">
    <property type="entry name" value="CHD"/>
    <property type="match status" value="1"/>
</dbReference>
<dbReference type="InterPro" id="IPR027417">
    <property type="entry name" value="P-loop_NTPase"/>
</dbReference>
<dbReference type="OrthoDB" id="341967at2"/>
<dbReference type="Pfam" id="PF00211">
    <property type="entry name" value="Guanylate_cyc"/>
    <property type="match status" value="1"/>
</dbReference>
<dbReference type="GO" id="GO:0005737">
    <property type="term" value="C:cytoplasm"/>
    <property type="evidence" value="ECO:0007669"/>
    <property type="project" value="TreeGrafter"/>
</dbReference>
<dbReference type="Gene3D" id="3.30.70.1230">
    <property type="entry name" value="Nucleotide cyclase"/>
    <property type="match status" value="1"/>
</dbReference>
<dbReference type="PANTHER" id="PTHR16305:SF28">
    <property type="entry name" value="GUANYLATE CYCLASE DOMAIN-CONTAINING PROTEIN"/>
    <property type="match status" value="1"/>
</dbReference>
<keyword evidence="5" id="KW-1185">Reference proteome</keyword>
<dbReference type="Proteomes" id="UP000193061">
    <property type="component" value="Unassembled WGS sequence"/>
</dbReference>
<evidence type="ECO:0000313" key="5">
    <source>
        <dbReference type="Proteomes" id="UP000193061"/>
    </source>
</evidence>
<dbReference type="RefSeq" id="WP_085807074.1">
    <property type="nucleotide sequence ID" value="NZ_FWFX01000012.1"/>
</dbReference>
<dbReference type="Pfam" id="PF13191">
    <property type="entry name" value="AAA_16"/>
    <property type="match status" value="1"/>
</dbReference>
<feature type="domain" description="Guanylate cyclase" evidence="3">
    <location>
        <begin position="14"/>
        <end position="140"/>
    </location>
</feature>
<dbReference type="AlphaFoldDB" id="A0A1X6ZXI7"/>
<keyword evidence="2" id="KW-0067">ATP-binding</keyword>
<name>A0A1X6ZXI7_9RHOB</name>
<keyword evidence="1" id="KW-0547">Nucleotide-binding</keyword>
<evidence type="ECO:0000259" key="3">
    <source>
        <dbReference type="PROSITE" id="PS50125"/>
    </source>
</evidence>
<dbReference type="GO" id="GO:0035556">
    <property type="term" value="P:intracellular signal transduction"/>
    <property type="evidence" value="ECO:0007669"/>
    <property type="project" value="InterPro"/>
</dbReference>
<organism evidence="4 5">
    <name type="scientific">Roseovarius albus</name>
    <dbReference type="NCBI Taxonomy" id="1247867"/>
    <lineage>
        <taxon>Bacteria</taxon>
        <taxon>Pseudomonadati</taxon>
        <taxon>Pseudomonadota</taxon>
        <taxon>Alphaproteobacteria</taxon>
        <taxon>Rhodobacterales</taxon>
        <taxon>Roseobacteraceae</taxon>
        <taxon>Roseovarius</taxon>
    </lineage>
</organism>
<proteinExistence type="predicted"/>
<sequence>MAQPSVTGERKQVTVAFIDIVNFSETASVADPEDLQSWLEGYYRNARAIVEDNQGEVTEYLGDGVVAVFGLSHSDELAATKAVNAALCVVEEFNLNSNSGMQMQLRAGVATGEVAIRTALDKEAWPRLTGMVTTLAQRVQTKAAPGTVMIAEQTRNLLRGKFSFSAHPDQELKGIANKQTLYQASKGTSAPVIPIDDILVGRQAERSAINASHQPMLIAGEAGMGKTALTMHFANQMAAPIICQADANQSNSSYQPFKDWISHLLLDQIDFEAITLAFPKLAENEHLCLALIMGVPEGQKLLTELPGAALKGQIEASLWHALSHDPATDLILFEDLHWYDAASFGVLQHILNAPHKSGIKILMTSRDDPKLRTYLSQPAPQTIHLGQLKKSDALQMLDKLSKGKIDTKFQQELVERAGGVPLFLDHLCRRFSENKTEIPATLMDLLAERIDATGDAKITLQRASAIGQVFRYDLLAALIPDQTQLDQALDKGTKAGVLQKRSDQEWAFAHNLLQQAAYNSLLRKTREELHAGIADVLQSHHTLLWASNPALLAEHQTRARQYIAAIGNYLQANHLALMQGAFSDAESHARTAIDLCEKATGSADDISSLAIAGQNALGSVLMQVQGFTAEPVREAFDAVLRIASSQRIPGAGSAPALFGSFSHAILAADKLRADRFQELLGHIAATVPCEGEHAPVHLASLAVRNCNSFYHADFFDQFKRTREIRDLYRIENHATMIASYGMDIFAAAQMFEAPARVMVGQLDRVDDLVKETDAHQDALNIPVMRPYALIWGAVPLYYAGQKENALERLGKGMEIATSQSAAFWQMTGRAWQFVMDPGLAQTPQGLEEFAQVIETHRLIGANAGEPYFASVYARRLVQVGRVEDAYRISFRAVATARDSNVQYWYADILRAHAAICRAHGQWAEADVSLKLAVHTADRQGAAIWALRSHLDRAALGDDVVSDLQSVLKKFPETAQLPELETARSMLCAL</sequence>
<accession>A0A1X6ZXI7</accession>
<dbReference type="PROSITE" id="PS50125">
    <property type="entry name" value="GUANYLATE_CYCLASE_2"/>
    <property type="match status" value="1"/>
</dbReference>
<dbReference type="GO" id="GO:0005524">
    <property type="term" value="F:ATP binding"/>
    <property type="evidence" value="ECO:0007669"/>
    <property type="project" value="UniProtKB-KW"/>
</dbReference>
<dbReference type="PANTHER" id="PTHR16305">
    <property type="entry name" value="TESTICULAR SOLUBLE ADENYLYL CYCLASE"/>
    <property type="match status" value="1"/>
</dbReference>
<reference evidence="4 5" key="1">
    <citation type="submission" date="2017-03" db="EMBL/GenBank/DDBJ databases">
        <authorList>
            <person name="Afonso C.L."/>
            <person name="Miller P.J."/>
            <person name="Scott M.A."/>
            <person name="Spackman E."/>
            <person name="Goraichik I."/>
            <person name="Dimitrov K.M."/>
            <person name="Suarez D.L."/>
            <person name="Swayne D.E."/>
        </authorList>
    </citation>
    <scope>NUCLEOTIDE SEQUENCE [LARGE SCALE GENOMIC DNA]</scope>
    <source>
        <strain evidence="4 5">CECT 7450</strain>
    </source>
</reference>
<evidence type="ECO:0000313" key="4">
    <source>
        <dbReference type="EMBL" id="SLN64397.1"/>
    </source>
</evidence>
<dbReference type="InterPro" id="IPR011990">
    <property type="entry name" value="TPR-like_helical_dom_sf"/>
</dbReference>
<dbReference type="GO" id="GO:0009190">
    <property type="term" value="P:cyclic nucleotide biosynthetic process"/>
    <property type="evidence" value="ECO:0007669"/>
    <property type="project" value="InterPro"/>
</dbReference>
<gene>
    <name evidence="4" type="primary">cyaA_1</name>
    <name evidence="4" type="ORF">ROA7450_03403</name>
</gene>
<dbReference type="EMBL" id="FWFX01000012">
    <property type="protein sequence ID" value="SLN64397.1"/>
    <property type="molecule type" value="Genomic_DNA"/>
</dbReference>
<evidence type="ECO:0000256" key="1">
    <source>
        <dbReference type="ARBA" id="ARBA00022741"/>
    </source>
</evidence>
<dbReference type="GO" id="GO:0004016">
    <property type="term" value="F:adenylate cyclase activity"/>
    <property type="evidence" value="ECO:0007669"/>
    <property type="project" value="UniProtKB-EC"/>
</dbReference>
<dbReference type="InterPro" id="IPR001054">
    <property type="entry name" value="A/G_cyclase"/>
</dbReference>
<dbReference type="EC" id="4.6.1.1" evidence="4"/>
<dbReference type="SMART" id="SM00044">
    <property type="entry name" value="CYCc"/>
    <property type="match status" value="1"/>
</dbReference>
<dbReference type="SUPFAM" id="SSF48452">
    <property type="entry name" value="TPR-like"/>
    <property type="match status" value="1"/>
</dbReference>
<protein>
    <submittedName>
        <fullName evidence="4">Adenylate cyclase 1</fullName>
        <ecNumber evidence="4">4.6.1.1</ecNumber>
    </submittedName>
</protein>
<dbReference type="InterPro" id="IPR029787">
    <property type="entry name" value="Nucleotide_cyclase"/>
</dbReference>
<dbReference type="SUPFAM" id="SSF55073">
    <property type="entry name" value="Nucleotide cyclase"/>
    <property type="match status" value="1"/>
</dbReference>